<dbReference type="GeneID" id="102926695"/>
<dbReference type="InterPro" id="IPR031461">
    <property type="entry name" value="DUF4679"/>
</dbReference>
<feature type="region of interest" description="Disordered" evidence="1">
    <location>
        <begin position="311"/>
        <end position="401"/>
    </location>
</feature>
<feature type="compositionally biased region" description="Polar residues" evidence="1">
    <location>
        <begin position="64"/>
        <end position="80"/>
    </location>
</feature>
<dbReference type="PANTHER" id="PTHR22235">
    <property type="entry name" value="PROLINE-RICH PROTEIN 30"/>
    <property type="match status" value="1"/>
</dbReference>
<dbReference type="Pfam" id="PF15728">
    <property type="entry name" value="DUF4679"/>
    <property type="match status" value="1"/>
</dbReference>
<evidence type="ECO:0000313" key="3">
    <source>
        <dbReference type="Proteomes" id="UP000694547"/>
    </source>
</evidence>
<feature type="compositionally biased region" description="Polar residues" evidence="1">
    <location>
        <begin position="172"/>
        <end position="186"/>
    </location>
</feature>
<dbReference type="OrthoDB" id="9807493at2759"/>
<reference evidence="2 3" key="1">
    <citation type="submission" date="2018-10" db="EMBL/GenBank/DDBJ databases">
        <title>Improved assembly of the deer mouse Peromyscus maniculatus genome.</title>
        <authorList>
            <person name="Lassance J.-M."/>
            <person name="Hoekstra H.E."/>
        </authorList>
    </citation>
    <scope>NUCLEOTIDE SEQUENCE [LARGE SCALE GENOMIC DNA]</scope>
</reference>
<feature type="compositionally biased region" description="Basic and acidic residues" evidence="1">
    <location>
        <begin position="311"/>
        <end position="324"/>
    </location>
</feature>
<feature type="compositionally biased region" description="Low complexity" evidence="1">
    <location>
        <begin position="128"/>
        <end position="141"/>
    </location>
</feature>
<organism evidence="2 3">
    <name type="scientific">Peromyscus maniculatus bairdii</name>
    <name type="common">Prairie deer mouse</name>
    <dbReference type="NCBI Taxonomy" id="230844"/>
    <lineage>
        <taxon>Eukaryota</taxon>
        <taxon>Metazoa</taxon>
        <taxon>Chordata</taxon>
        <taxon>Craniata</taxon>
        <taxon>Vertebrata</taxon>
        <taxon>Euteleostomi</taxon>
        <taxon>Mammalia</taxon>
        <taxon>Eutheria</taxon>
        <taxon>Euarchontoglires</taxon>
        <taxon>Glires</taxon>
        <taxon>Rodentia</taxon>
        <taxon>Myomorpha</taxon>
        <taxon>Muroidea</taxon>
        <taxon>Cricetidae</taxon>
        <taxon>Neotominae</taxon>
        <taxon>Peromyscus</taxon>
    </lineage>
</organism>
<dbReference type="PANTHER" id="PTHR22235:SF2">
    <property type="entry name" value="PROLINE-RICH PROTEIN 30"/>
    <property type="match status" value="1"/>
</dbReference>
<gene>
    <name evidence="2" type="primary">Prr30</name>
</gene>
<dbReference type="Proteomes" id="UP000694547">
    <property type="component" value="Chromosome 22"/>
</dbReference>
<feature type="region of interest" description="Disordered" evidence="1">
    <location>
        <begin position="61"/>
        <end position="80"/>
    </location>
</feature>
<keyword evidence="3" id="KW-1185">Reference proteome</keyword>
<feature type="compositionally biased region" description="Low complexity" evidence="1">
    <location>
        <begin position="154"/>
        <end position="171"/>
    </location>
</feature>
<reference evidence="2" key="2">
    <citation type="submission" date="2025-08" db="UniProtKB">
        <authorList>
            <consortium name="Ensembl"/>
        </authorList>
    </citation>
    <scope>IDENTIFICATION</scope>
</reference>
<evidence type="ECO:0000256" key="1">
    <source>
        <dbReference type="SAM" id="MobiDB-lite"/>
    </source>
</evidence>
<dbReference type="AlphaFoldDB" id="A0A6I9M3I3"/>
<proteinExistence type="predicted"/>
<name>A0A6I9M3I3_PERMB</name>
<dbReference type="GeneTree" id="ENSGT00390000005754"/>
<evidence type="ECO:0000313" key="2">
    <source>
        <dbReference type="Ensembl" id="ENSPEMP00000032090.1"/>
    </source>
</evidence>
<reference evidence="2" key="3">
    <citation type="submission" date="2025-09" db="UniProtKB">
        <authorList>
            <consortium name="Ensembl"/>
        </authorList>
    </citation>
    <scope>IDENTIFICATION</scope>
</reference>
<dbReference type="RefSeq" id="XP_006995597.1">
    <property type="nucleotide sequence ID" value="XM_006995535.3"/>
</dbReference>
<feature type="compositionally biased region" description="Polar residues" evidence="1">
    <location>
        <begin position="354"/>
        <end position="364"/>
    </location>
</feature>
<accession>A0A6I9M3I3</accession>
<sequence>MLPQNKDHQVLLQNAVPPGCPPQVLSQFVDSRPSNLASLSPHLTLPPSHLPLPSPSQAYFPLSLPQSRSPGPHSYSSDSNSDFVPLPYASSLPSPPTFFGQNYPCRPSPHPASPHNYGLCLSPPLSSSSSLSQLQNSSPGSCQSPPHLQDLHNSTVTSPSPSSPSRGGVPSNKQTWQWPQSGNTRSPGAAEGCMASKLDPAEFKDPEALARALVLRVGHRRIARDLQLLFLQRLWLGTTGQAPVVEYPICLACLQPRTPSCPTPKHKTGPRLLAFPQLLPCAEGQESGPLRLGIGFGLRLPRGQAKALHLLPEKKRQEARRPGEVLRSQTPATQAPAAQVTGTLSRDESLRSAGLQSTKSNQCFRSPPQAPRRVTVSPKPWSGPVPRRSVSPESILQKLPS</sequence>
<protein>
    <submittedName>
        <fullName evidence="2">Proline rich 30</fullName>
    </submittedName>
</protein>
<feature type="region of interest" description="Disordered" evidence="1">
    <location>
        <begin position="128"/>
        <end position="192"/>
    </location>
</feature>
<dbReference type="RefSeq" id="XP_042123038.1">
    <property type="nucleotide sequence ID" value="XM_042267104.2"/>
</dbReference>
<feature type="compositionally biased region" description="Low complexity" evidence="1">
    <location>
        <begin position="329"/>
        <end position="339"/>
    </location>
</feature>
<dbReference type="CTD" id="339779"/>
<dbReference type="Ensembl" id="ENSPEMT00000034763.1">
    <property type="protein sequence ID" value="ENSPEMP00000032090.1"/>
    <property type="gene ID" value="ENSPEMG00000030720.1"/>
</dbReference>